<accession>A0A166B887</accession>
<dbReference type="OrthoDB" id="3235960at2759"/>
<keyword evidence="1" id="KW-0472">Membrane</keyword>
<dbReference type="Pfam" id="PF20153">
    <property type="entry name" value="DUF6535"/>
    <property type="match status" value="1"/>
</dbReference>
<keyword evidence="1" id="KW-0812">Transmembrane</keyword>
<dbReference type="Proteomes" id="UP000076532">
    <property type="component" value="Unassembled WGS sequence"/>
</dbReference>
<dbReference type="EMBL" id="KV417648">
    <property type="protein sequence ID" value="KZP12375.1"/>
    <property type="molecule type" value="Genomic_DNA"/>
</dbReference>
<evidence type="ECO:0000256" key="1">
    <source>
        <dbReference type="SAM" id="Phobius"/>
    </source>
</evidence>
<feature type="non-terminal residue" evidence="3">
    <location>
        <position position="1"/>
    </location>
</feature>
<protein>
    <recommendedName>
        <fullName evidence="2">DUF6535 domain-containing protein</fullName>
    </recommendedName>
</protein>
<dbReference type="AlphaFoldDB" id="A0A166B887"/>
<reference evidence="3 4" key="1">
    <citation type="journal article" date="2016" name="Mol. Biol. Evol.">
        <title>Comparative Genomics of Early-Diverging Mushroom-Forming Fungi Provides Insights into the Origins of Lignocellulose Decay Capabilities.</title>
        <authorList>
            <person name="Nagy L.G."/>
            <person name="Riley R."/>
            <person name="Tritt A."/>
            <person name="Adam C."/>
            <person name="Daum C."/>
            <person name="Floudas D."/>
            <person name="Sun H."/>
            <person name="Yadav J.S."/>
            <person name="Pangilinan J."/>
            <person name="Larsson K.H."/>
            <person name="Matsuura K."/>
            <person name="Barry K."/>
            <person name="Labutti K."/>
            <person name="Kuo R."/>
            <person name="Ohm R.A."/>
            <person name="Bhattacharya S.S."/>
            <person name="Shirouzu T."/>
            <person name="Yoshinaga Y."/>
            <person name="Martin F.M."/>
            <person name="Grigoriev I.V."/>
            <person name="Hibbett D.S."/>
        </authorList>
    </citation>
    <scope>NUCLEOTIDE SEQUENCE [LARGE SCALE GENOMIC DNA]</scope>
    <source>
        <strain evidence="3 4">CBS 109695</strain>
    </source>
</reference>
<proteinExistence type="predicted"/>
<feature type="transmembrane region" description="Helical" evidence="1">
    <location>
        <begin position="183"/>
        <end position="208"/>
    </location>
</feature>
<keyword evidence="4" id="KW-1185">Reference proteome</keyword>
<feature type="transmembrane region" description="Helical" evidence="1">
    <location>
        <begin position="149"/>
        <end position="171"/>
    </location>
</feature>
<feature type="transmembrane region" description="Helical" evidence="1">
    <location>
        <begin position="96"/>
        <end position="119"/>
    </location>
</feature>
<keyword evidence="1" id="KW-1133">Transmembrane helix</keyword>
<feature type="domain" description="DUF6535" evidence="2">
    <location>
        <begin position="4"/>
        <end position="178"/>
    </location>
</feature>
<sequence>AKLWSVYMTEATPYDKALMESWTEDMNGILIFAGLFSAVVTTFIIESYGGLMPDPNATTVALLQQISLQLASNAVQNPTLTLEPFSPTSSALRVNAFWILSLCLALTCALAATLVQQWVRHYTQAIQRRPAPHLQARMRRYLFKGMEKFKMSAVVEGIPTLLHASVCLFFAGLVDFLYQTNLLIAMVALSIIAACGGLYFFMTILPVFHRQSPFRTPLSE</sequence>
<gene>
    <name evidence="3" type="ORF">FIBSPDRAFT_675442</name>
</gene>
<dbReference type="InterPro" id="IPR045338">
    <property type="entry name" value="DUF6535"/>
</dbReference>
<organism evidence="3 4">
    <name type="scientific">Athelia psychrophila</name>
    <dbReference type="NCBI Taxonomy" id="1759441"/>
    <lineage>
        <taxon>Eukaryota</taxon>
        <taxon>Fungi</taxon>
        <taxon>Dikarya</taxon>
        <taxon>Basidiomycota</taxon>
        <taxon>Agaricomycotina</taxon>
        <taxon>Agaricomycetes</taxon>
        <taxon>Agaricomycetidae</taxon>
        <taxon>Atheliales</taxon>
        <taxon>Atheliaceae</taxon>
        <taxon>Athelia</taxon>
    </lineage>
</organism>
<feature type="non-terminal residue" evidence="3">
    <location>
        <position position="220"/>
    </location>
</feature>
<evidence type="ECO:0000259" key="2">
    <source>
        <dbReference type="Pfam" id="PF20153"/>
    </source>
</evidence>
<name>A0A166B887_9AGAM</name>
<dbReference type="STRING" id="436010.A0A166B887"/>
<feature type="transmembrane region" description="Helical" evidence="1">
    <location>
        <begin position="26"/>
        <end position="45"/>
    </location>
</feature>
<evidence type="ECO:0000313" key="4">
    <source>
        <dbReference type="Proteomes" id="UP000076532"/>
    </source>
</evidence>
<evidence type="ECO:0000313" key="3">
    <source>
        <dbReference type="EMBL" id="KZP12375.1"/>
    </source>
</evidence>